<evidence type="ECO:0000313" key="2">
    <source>
        <dbReference type="Proteomes" id="UP000017048"/>
    </source>
</evidence>
<dbReference type="Proteomes" id="UP000017048">
    <property type="component" value="Unassembled WGS sequence"/>
</dbReference>
<sequence length="353" mass="38987">MDSEQFSLSVMAHPSRERQAAELCARLSLPEDAIAFDPFPDEPTSALPTAVAAWSRADPSRRPWHVVLMDDAQVCHDFAAKVDELVATLDGPVSLYAEWGSRTGAIARAAHLMDRHLVPVGDPYVPTLGMALPSEIALRFAETYRGRQYITEDVALGRFLAAERIVAHSVVPTLVEHDLSPSLIGNDTRGLRRSVLFRDDTAVPMTTRPWPDSVAEVPYIRYQDLALHVLERVDGIWWKRGFAAWLHMRPHHFPLIDRAVRSAVPQLQGVLAARDPAFTEPSCTCSLLIARYLTILSMSVDPSMRVPANSAAALGTLVPGTLRLFHDPHRLNGLGADLSDVLSEIDREIGRCD</sequence>
<dbReference type="RefSeq" id="WP_022567377.1">
    <property type="nucleotide sequence ID" value="NZ_BAFO02000037.1"/>
</dbReference>
<accession>U5ENC2</accession>
<proteinExistence type="predicted"/>
<organism evidence="1 2">
    <name type="scientific">Nocardia asteroides NBRC 15531</name>
    <dbReference type="NCBI Taxonomy" id="1110697"/>
    <lineage>
        <taxon>Bacteria</taxon>
        <taxon>Bacillati</taxon>
        <taxon>Actinomycetota</taxon>
        <taxon>Actinomycetes</taxon>
        <taxon>Mycobacteriales</taxon>
        <taxon>Nocardiaceae</taxon>
        <taxon>Nocardia</taxon>
    </lineage>
</organism>
<reference evidence="1 2" key="1">
    <citation type="journal article" date="2014" name="BMC Genomics">
        <title>Genome based analysis of type-I polyketide synthase and nonribosomal peptide synthetase gene clusters in seven strains of five representative Nocardia species.</title>
        <authorList>
            <person name="Komaki H."/>
            <person name="Ichikawa N."/>
            <person name="Hosoyama A."/>
            <person name="Takahashi-Nakaguchi A."/>
            <person name="Matsuzawa T."/>
            <person name="Suzuki K."/>
            <person name="Fujita N."/>
            <person name="Gonoi T."/>
        </authorList>
    </citation>
    <scope>NUCLEOTIDE SEQUENCE [LARGE SCALE GENOMIC DNA]</scope>
    <source>
        <strain evidence="1 2">NBRC 15531</strain>
    </source>
</reference>
<dbReference type="eggNOG" id="COG3306">
    <property type="taxonomic scope" value="Bacteria"/>
</dbReference>
<gene>
    <name evidence="1" type="ORF">NCAST_37_01060</name>
</gene>
<evidence type="ECO:0008006" key="3">
    <source>
        <dbReference type="Google" id="ProtNLM"/>
    </source>
</evidence>
<evidence type="ECO:0000313" key="1">
    <source>
        <dbReference type="EMBL" id="GAD87798.1"/>
    </source>
</evidence>
<dbReference type="STRING" id="1824.SAMN05444423_10398"/>
<keyword evidence="2" id="KW-1185">Reference proteome</keyword>
<dbReference type="GeneID" id="91515431"/>
<comment type="caution">
    <text evidence="1">The sequence shown here is derived from an EMBL/GenBank/DDBJ whole genome shotgun (WGS) entry which is preliminary data.</text>
</comment>
<dbReference type="EMBL" id="BAFO02000037">
    <property type="protein sequence ID" value="GAD87798.1"/>
    <property type="molecule type" value="Genomic_DNA"/>
</dbReference>
<dbReference type="AlphaFoldDB" id="U5ENC2"/>
<name>U5ENC2_NOCAS</name>
<protein>
    <recommendedName>
        <fullName evidence="3">Glycosyltransferase</fullName>
    </recommendedName>
</protein>
<dbReference type="OrthoDB" id="5084266at2"/>